<keyword evidence="3" id="KW-1185">Reference proteome</keyword>
<organism evidence="2 3">
    <name type="scientific">Roseicella aquatilis</name>
    <dbReference type="NCBI Taxonomy" id="2527868"/>
    <lineage>
        <taxon>Bacteria</taxon>
        <taxon>Pseudomonadati</taxon>
        <taxon>Pseudomonadota</taxon>
        <taxon>Alphaproteobacteria</taxon>
        <taxon>Acetobacterales</taxon>
        <taxon>Roseomonadaceae</taxon>
        <taxon>Roseicella</taxon>
    </lineage>
</organism>
<evidence type="ECO:0000313" key="3">
    <source>
        <dbReference type="Proteomes" id="UP000295023"/>
    </source>
</evidence>
<feature type="region of interest" description="Disordered" evidence="1">
    <location>
        <begin position="33"/>
        <end position="107"/>
    </location>
</feature>
<accession>A0A4R4D3H9</accession>
<protein>
    <submittedName>
        <fullName evidence="2">Uncharacterized protein</fullName>
    </submittedName>
</protein>
<feature type="compositionally biased region" description="Low complexity" evidence="1">
    <location>
        <begin position="55"/>
        <end position="68"/>
    </location>
</feature>
<reference evidence="2 3" key="1">
    <citation type="submission" date="2019-03" db="EMBL/GenBank/DDBJ databases">
        <title>Paracraurococcus aquatilis NE82 genome sequence.</title>
        <authorList>
            <person name="Zhao Y."/>
            <person name="Du Z."/>
        </authorList>
    </citation>
    <scope>NUCLEOTIDE SEQUENCE [LARGE SCALE GENOMIC DNA]</scope>
    <source>
        <strain evidence="2 3">NE82</strain>
    </source>
</reference>
<proteinExistence type="predicted"/>
<dbReference type="Proteomes" id="UP000295023">
    <property type="component" value="Unassembled WGS sequence"/>
</dbReference>
<sequence>MAAVSGFADGAAGTCGRDGAVACGFAGALGAGTAGAGSAGGAAAGAVARGGGRLPGWPRLLWARAGGASRRRSAGSAAREERVTTPPCQAEATPVKQAHHDRRVERP</sequence>
<evidence type="ECO:0000256" key="1">
    <source>
        <dbReference type="SAM" id="MobiDB-lite"/>
    </source>
</evidence>
<feature type="compositionally biased region" description="Gly residues" evidence="1">
    <location>
        <begin position="33"/>
        <end position="54"/>
    </location>
</feature>
<gene>
    <name evidence="2" type="ORF">EXY23_27210</name>
</gene>
<name>A0A4R4D3H9_9PROT</name>
<evidence type="ECO:0000313" key="2">
    <source>
        <dbReference type="EMBL" id="TCZ50776.1"/>
    </source>
</evidence>
<comment type="caution">
    <text evidence="2">The sequence shown here is derived from an EMBL/GenBank/DDBJ whole genome shotgun (WGS) entry which is preliminary data.</text>
</comment>
<dbReference type="AlphaFoldDB" id="A0A4R4D3H9"/>
<dbReference type="EMBL" id="SKBM01000063">
    <property type="protein sequence ID" value="TCZ50776.1"/>
    <property type="molecule type" value="Genomic_DNA"/>
</dbReference>